<dbReference type="KEGG" id="gni:GNIT_1402"/>
<dbReference type="EMBL" id="CP003060">
    <property type="protein sequence ID" value="AEP29521.1"/>
    <property type="molecule type" value="Genomic_DNA"/>
</dbReference>
<gene>
    <name evidence="1" type="ordered locus">GNIT_1402</name>
</gene>
<name>G4QL50_GLANF</name>
<evidence type="ECO:0000313" key="2">
    <source>
        <dbReference type="Proteomes" id="UP000009282"/>
    </source>
</evidence>
<dbReference type="eggNOG" id="ENOG5034520">
    <property type="taxonomic scope" value="Bacteria"/>
</dbReference>
<protein>
    <submittedName>
        <fullName evidence="1">Uncharacterized protein</fullName>
    </submittedName>
</protein>
<dbReference type="Proteomes" id="UP000009282">
    <property type="component" value="Chromosome"/>
</dbReference>
<dbReference type="HOGENOM" id="CLU_640367_0_0_6"/>
<reference evidence="1 2" key="1">
    <citation type="journal article" date="2011" name="J. Bacteriol.">
        <title>Complete genome sequence of seawater bacterium Glaciecola nitratireducens FR1064T.</title>
        <authorList>
            <person name="Bian F."/>
            <person name="Qin Q.L."/>
            <person name="Xie B.B."/>
            <person name="Shu Y.L."/>
            <person name="Zhang X.Y."/>
            <person name="Yu Y."/>
            <person name="Chen B."/>
            <person name="Chen X.L."/>
            <person name="Zhou B.C."/>
            <person name="Zhang Y.Z."/>
        </authorList>
    </citation>
    <scope>NUCLEOTIDE SEQUENCE [LARGE SCALE GENOMIC DNA]</scope>
    <source>
        <strain evidence="2">JCM 12485 / KCTC 12276 / FR1064</strain>
    </source>
</reference>
<dbReference type="AlphaFoldDB" id="G4QL50"/>
<accession>G4QL50</accession>
<dbReference type="RefSeq" id="WP_014108395.1">
    <property type="nucleotide sequence ID" value="NC_016041.1"/>
</dbReference>
<dbReference type="STRING" id="1085623.GNIT_1402"/>
<organism evidence="1 2">
    <name type="scientific">Glaciecola nitratireducens (strain JCM 12485 / KCTC 12276 / FR1064)</name>
    <dbReference type="NCBI Taxonomy" id="1085623"/>
    <lineage>
        <taxon>Bacteria</taxon>
        <taxon>Pseudomonadati</taxon>
        <taxon>Pseudomonadota</taxon>
        <taxon>Gammaproteobacteria</taxon>
        <taxon>Alteromonadales</taxon>
        <taxon>Alteromonadaceae</taxon>
        <taxon>Brumicola</taxon>
    </lineage>
</organism>
<evidence type="ECO:0000313" key="1">
    <source>
        <dbReference type="EMBL" id="AEP29521.1"/>
    </source>
</evidence>
<sequence>MKIFIAVSWLCTLGLAFFVGSHWHKPSSHAEHSEEVEARSPVTPTQETAVSNEPTIIIAATEQKLEAKQSTLQQVISMFKGVYDQDFASIAFAYNLITNMSEEDLLSDLEYLRAYANDPEFSFTLSLYLDRYASIAPYKALTFALNNITSPQIRLGAINIALSKWAQKEPILALNWYNVNKEELSSRFNPILSGIFANMAMKNHDLAIQFLQEYVDDRTELALAMSGITMNLKESADFINLLEKTAYLDSSSAKSTILSAWLRANPEGTLDWFSELPESTNKEKTEELIFQSYIVTDASNAANWYMTRAESDRLEARADKIIDYWSFSNSEAALKWVSRQTDIDAQQATKKLLLKATYTDPSFVTNNLHLLTSNGDRADVSARIFNTLKRESSAKAQNFFNASPYQKEILKFETAMREYSEKK</sequence>
<proteinExistence type="predicted"/>
<dbReference type="OrthoDB" id="6397140at2"/>
<keyword evidence="2" id="KW-1185">Reference proteome</keyword>